<dbReference type="InterPro" id="IPR055428">
    <property type="entry name" value="TRAPPC13_C"/>
</dbReference>
<reference evidence="4" key="1">
    <citation type="submission" date="2017-02" db="UniProtKB">
        <authorList>
            <consortium name="WormBaseParasite"/>
        </authorList>
    </citation>
    <scope>IDENTIFICATION</scope>
</reference>
<evidence type="ECO:0000313" key="4">
    <source>
        <dbReference type="WBParaSite" id="ACOC_0001182401-mRNA-1"/>
    </source>
</evidence>
<dbReference type="OrthoDB" id="5849927at2759"/>
<sequence>MLQYRIYLYCSERSLDLRLELQNNSQSLVFCSVSGVSLGQVPPNGSVSFSVEILPVSIGFQSISGLRIVDSFSKRAYDHDDVAQVFVM</sequence>
<dbReference type="Proteomes" id="UP000267027">
    <property type="component" value="Unassembled WGS sequence"/>
</dbReference>
<protein>
    <submittedName>
        <fullName evidence="4">CUB domain-containing protein</fullName>
    </submittedName>
</protein>
<dbReference type="WBParaSite" id="ACOC_0001182401-mRNA-1">
    <property type="protein sequence ID" value="ACOC_0001182401-mRNA-1"/>
    <property type="gene ID" value="ACOC_0001182401"/>
</dbReference>
<dbReference type="Pfam" id="PF23643">
    <property type="entry name" value="TRAPPC13_C"/>
    <property type="match status" value="1"/>
</dbReference>
<accession>A0A0R3PZ74</accession>
<evidence type="ECO:0000259" key="1">
    <source>
        <dbReference type="Pfam" id="PF23643"/>
    </source>
</evidence>
<dbReference type="OMA" id="RIYLYCS"/>
<dbReference type="PANTHER" id="PTHR10351">
    <property type="entry name" value="TRANSCRIPTION FACTOR BTF3 FAMILY MEMBER"/>
    <property type="match status" value="1"/>
</dbReference>
<name>A0A0R3PZ74_ANGCS</name>
<dbReference type="EMBL" id="UYYA01004800">
    <property type="protein sequence ID" value="VDM63410.1"/>
    <property type="molecule type" value="Genomic_DNA"/>
</dbReference>
<keyword evidence="3" id="KW-1185">Reference proteome</keyword>
<dbReference type="AlphaFoldDB" id="A0A0R3PZ74"/>
<dbReference type="STRING" id="334426.A0A0R3PZ74"/>
<gene>
    <name evidence="2" type="ORF">ACOC_LOCUS11825</name>
</gene>
<reference evidence="2 3" key="2">
    <citation type="submission" date="2018-11" db="EMBL/GenBank/DDBJ databases">
        <authorList>
            <consortium name="Pathogen Informatics"/>
        </authorList>
    </citation>
    <scope>NUCLEOTIDE SEQUENCE [LARGE SCALE GENOMIC DNA]</scope>
    <source>
        <strain evidence="2 3">Costa Rica</strain>
    </source>
</reference>
<evidence type="ECO:0000313" key="3">
    <source>
        <dbReference type="Proteomes" id="UP000267027"/>
    </source>
</evidence>
<proteinExistence type="predicted"/>
<evidence type="ECO:0000313" key="2">
    <source>
        <dbReference type="EMBL" id="VDM63410.1"/>
    </source>
</evidence>
<organism evidence="4">
    <name type="scientific">Angiostrongylus costaricensis</name>
    <name type="common">Nematode worm</name>
    <dbReference type="NCBI Taxonomy" id="334426"/>
    <lineage>
        <taxon>Eukaryota</taxon>
        <taxon>Metazoa</taxon>
        <taxon>Ecdysozoa</taxon>
        <taxon>Nematoda</taxon>
        <taxon>Chromadorea</taxon>
        <taxon>Rhabditida</taxon>
        <taxon>Rhabditina</taxon>
        <taxon>Rhabditomorpha</taxon>
        <taxon>Strongyloidea</taxon>
        <taxon>Metastrongylidae</taxon>
        <taxon>Angiostrongylus</taxon>
    </lineage>
</organism>
<dbReference type="InterPro" id="IPR039370">
    <property type="entry name" value="BTF3"/>
</dbReference>
<feature type="domain" description="Trafficking protein particle complex subunit 13 C-terminal" evidence="1">
    <location>
        <begin position="10"/>
        <end position="87"/>
    </location>
</feature>